<keyword evidence="3" id="KW-0808">Transferase</keyword>
<dbReference type="GO" id="GO:0016757">
    <property type="term" value="F:glycosyltransferase activity"/>
    <property type="evidence" value="ECO:0007669"/>
    <property type="project" value="UniProtKB-KW"/>
</dbReference>
<gene>
    <name evidence="5" type="ORF">SAMN04487940_101584</name>
</gene>
<name>A0A975ZLS8_9RHOB</name>
<dbReference type="Gene3D" id="3.40.50.2000">
    <property type="entry name" value="Glycogen Phosphorylase B"/>
    <property type="match status" value="2"/>
</dbReference>
<dbReference type="RefSeq" id="WP_074834790.1">
    <property type="nucleotide sequence ID" value="NZ_CATLQZ010000004.1"/>
</dbReference>
<organism evidence="5 6">
    <name type="scientific">Marinovum algicola</name>
    <dbReference type="NCBI Taxonomy" id="42444"/>
    <lineage>
        <taxon>Bacteria</taxon>
        <taxon>Pseudomonadati</taxon>
        <taxon>Pseudomonadota</taxon>
        <taxon>Alphaproteobacteria</taxon>
        <taxon>Rhodobacterales</taxon>
        <taxon>Roseobacteraceae</taxon>
        <taxon>Marinovum</taxon>
    </lineage>
</organism>
<feature type="domain" description="Glycosyl transferase family 1" evidence="4">
    <location>
        <begin position="196"/>
        <end position="352"/>
    </location>
</feature>
<evidence type="ECO:0000313" key="6">
    <source>
        <dbReference type="Proteomes" id="UP000182932"/>
    </source>
</evidence>
<reference evidence="5 6" key="1">
    <citation type="submission" date="2016-10" db="EMBL/GenBank/DDBJ databases">
        <authorList>
            <person name="Varghese N."/>
            <person name="Submissions S."/>
        </authorList>
    </citation>
    <scope>NUCLEOTIDE SEQUENCE [LARGE SCALE GENOMIC DNA]</scope>
    <source>
        <strain evidence="5 6">FF3</strain>
    </source>
</reference>
<protein>
    <submittedName>
        <fullName evidence="5">Glycosyltransferase involved in cell wall bisynthesis</fullName>
    </submittedName>
</protein>
<keyword evidence="6" id="KW-1185">Reference proteome</keyword>
<comment type="similarity">
    <text evidence="1">Belongs to the glycosyltransferase group 1 family. Glycosyltransferase 4 subfamily.</text>
</comment>
<proteinExistence type="inferred from homology"/>
<sequence length="379" mass="40784">MRICIVTGEYHLPGETFINRHIQHIFGGAAAVVCGRYHGENPYDVAWFNRRGRDTGLADRLMMPLAVGINRLRHGTGRLPFGQAKRELKAFLKAQRIEGILAEFGTQALAVAPLANEMGIPCFSYFRGTDASKALNQGNIPGAYAKMMPRLAGVFSVSQFLLDNLAARGVTHPNAHVIPSGVNVRLFRPAEKRPLSCLAVGRMVEKKAPLVTLRAFLKASEGLAGAHLDVIGDGPLLTPARALVAEAGAEARVSFHGAQPHEAVRDRLAGTEFFLQHSITAANGNTEGLPTAIQEAMACGCLTVSTRHAGIPEAVDEGRTGWLVDEHDEAGFADAIRSAMTAGNRAAMAAEARQVAEDRFDNQKLLEKLERVIRETVAG</sequence>
<dbReference type="InterPro" id="IPR001296">
    <property type="entry name" value="Glyco_trans_1"/>
</dbReference>
<evidence type="ECO:0000259" key="4">
    <source>
        <dbReference type="Pfam" id="PF00534"/>
    </source>
</evidence>
<accession>A0A975ZLS8</accession>
<dbReference type="Proteomes" id="UP000182932">
    <property type="component" value="Unassembled WGS sequence"/>
</dbReference>
<dbReference type="SUPFAM" id="SSF53756">
    <property type="entry name" value="UDP-Glycosyltransferase/glycogen phosphorylase"/>
    <property type="match status" value="1"/>
</dbReference>
<evidence type="ECO:0000256" key="3">
    <source>
        <dbReference type="ARBA" id="ARBA00022679"/>
    </source>
</evidence>
<dbReference type="Pfam" id="PF00534">
    <property type="entry name" value="Glycos_transf_1"/>
    <property type="match status" value="1"/>
</dbReference>
<dbReference type="GeneID" id="80816849"/>
<dbReference type="PANTHER" id="PTHR12526:SF640">
    <property type="entry name" value="COLANIC ACID BIOSYNTHESIS GLYCOSYLTRANSFERASE WCAL-RELATED"/>
    <property type="match status" value="1"/>
</dbReference>
<keyword evidence="2" id="KW-0328">Glycosyltransferase</keyword>
<evidence type="ECO:0000256" key="1">
    <source>
        <dbReference type="ARBA" id="ARBA00009481"/>
    </source>
</evidence>
<dbReference type="EMBL" id="FNYY01000001">
    <property type="protein sequence ID" value="SEI68062.1"/>
    <property type="molecule type" value="Genomic_DNA"/>
</dbReference>
<evidence type="ECO:0000256" key="2">
    <source>
        <dbReference type="ARBA" id="ARBA00022676"/>
    </source>
</evidence>
<comment type="caution">
    <text evidence="5">The sequence shown here is derived from an EMBL/GenBank/DDBJ whole genome shotgun (WGS) entry which is preliminary data.</text>
</comment>
<dbReference type="PANTHER" id="PTHR12526">
    <property type="entry name" value="GLYCOSYLTRANSFERASE"/>
    <property type="match status" value="1"/>
</dbReference>
<dbReference type="AlphaFoldDB" id="A0A975ZLS8"/>
<evidence type="ECO:0000313" key="5">
    <source>
        <dbReference type="EMBL" id="SEI68062.1"/>
    </source>
</evidence>